<dbReference type="InterPro" id="IPR016039">
    <property type="entry name" value="Thiolase-like"/>
</dbReference>
<dbReference type="Proteomes" id="UP000237481">
    <property type="component" value="Unassembled WGS sequence"/>
</dbReference>
<dbReference type="Pfam" id="PF00698">
    <property type="entry name" value="Acyl_transf_1"/>
    <property type="match status" value="1"/>
</dbReference>
<comment type="caution">
    <text evidence="10">The sequence shown here is derived from an EMBL/GenBank/DDBJ whole genome shotgun (WGS) entry which is preliminary data.</text>
</comment>
<sequence>MANQSDSPHLPLSGPSILLFGSLALSFKPSAFEEVRKTVVESDDNVWLADVIADLPYHYETALSALSTLQATAGLARKQLAEVHDAFATGRPLETAFPLPNTLLIPLLVVAHLTQYTDSLRQTSVECDTRVDVWAASKRDRETLGLCTGLLSAFAVSSAHNGDEFRRHGAAAVRLGMLVGLVVDSKDAETGEGRSRSLSAAWTAADGRDELMRILKDFSEVRPSTIPEYLAGSPKPSLTCPPLSSQAYVSVYYDENRATITAPAGRISDLTQRLRAAGLNAYELGLFGSFHSAGNAAIVDQLASFCDSHPAFQLPDAASLAMPTRASDSTGSLLIRGPLHIHALRSILLEPPRWFDAFSAAISDKGDDVHILSFGPERSVPPSIVSRGSLRVTHLDDHTGISWTARGDRRPDRPSMDSDIAVVGMSCKVAGADNLDEFWDLLVAGKSQHRDISTSSRFCFDDTPFRTSDDANMRRKWFANLIDGHDQFDHRFFKKSARESATMDPQQRQLLQVAYRAVEQSGYLRSDEAERDAKVGCFVGVCLGDYENNVACHAANAFTATGNLQGFIAGKVSHFFGWTGPGLTVDTACSSSLVAVHQACRSILSEECNAALAGGTHIMTSSAWFQNLAAGSFLSPTGQCKPFDAKGDGYCRGEGVGAVFLKKMSKAVADGDQILGVIAATAVQQNQNCTPIFVPNVPSLADLFTTVAAKARVKPSQISVVEAHGTGTPVGDPAEYGSIRQVLGGTNRVSGKPLMVSSVKGLVGHMECTSGIISLVKVLLMLNKGMLPPQASFDTVSPALKASHADQIFIPTRVQPWDAEFRVALINNYGASGSNASMVITQPPSVLVNREQGVLAMTTGFKYPFWLSGLDDKSLRRYARAFRKFLARSARDTSLANISFNLAHQSNRNLDQSLVFSVRSMEELEQHLALFDKGDASISSTPRPSASPAAKPTVVLCFGGQVSTFVGLDRQVYDSVAVLRKHLHDVDAVARSLGCASIFPGIFQRAPIPDTVELQVALFAMQYACARSWIDSGIRPAALVGHSFGELTALCVSQTLSLEDTVKLIVNRATLVRDAWGPDKGAMMAVEADLSDVEKLLIDANRRHSDEPASIACYNGPRSFTLAGSTNSIDAVAAQFAELSSKTVKSKRLNVTNAFHSVLVDPLLDRLEQSAKGLTFREPVIPLERATNSATRTELKARFVADHLRNPVFFHHAVERLARRYSSTPCIFLEAGSNSTITSMAARALASSNLIGTSYSFHGVNVTNCYDGWNKLTDTTVSLWKAGLDVQHWAHLGLQRRCQADIKPLLLPPYQFDPDARHWFQLKTLPKYLPGAPSVEEEAKKLAEVEKPPEELLSFFGFQDGPAQKLARFRVNTMTEKYKRLLSGHLTAQTAPICPATVQMGFVIDAISSIRPEYRAACEPQIQEVEYQSPVCANSARTTWIEVNNDDQGGGGWRFEVFSNESQTYNEATKTHARMMHTTGKVVFTDANDLSLRRELVRFERLFGHHRAVELLQSADVDEMLANRSIYRIFAEIVDYGEEFRGLQRLVSRGNESAGHVVRKSSHRGDAPWFDAHLADTFCQLGGIWINCTTNRSPSDIYLANGIDQWIRAPSKAREDRLATSEFHVFATHHRPSDRLSLTDVFVFDAADGALVEVILGIAYVKIPKLSMDKLLMRLTEPTWLARTPRVASVAPMGDSQLRNNVDSLSLITMPQTQAVQPAPVRFTGEPKPPKSNKQAVQADLTLRVKAILAELSGLEVAEIKDDSELADLGIDSLAGMEMVHEIETTLKVTLPPSEILSVSDMPGLIKCVAGAVGIDTDENAVIERGEPNEDSDSDMPSTPSSDVVVTDMTTPAPESVIDKEEHQLSAPGATNLSFDTVMEAFNETKKLTDTRVAEFAQTHYVTESLPLQNELTVALTLEAFEAMGAGIRDARPGQQLSRIPHGKEHGHFVTFLYQMLETETQVLKLDGDVITRTEVPLPQKCSKDLYEDMLSRFPDQHAADKLTYYAGMNLERVLSGETDGVKLIFGSPEGRDLVSAFYAEWPLNRVLYAQMEEFLTRLTTKLQAGYEISESRPLRILEMGAGTGGTTRRLVPLLARLQVPVEYTFTDLAPSFVASARKTWGKQFPFMKFRTHDIEKAPAQELVGTQHLVIASNAVHATHSLCESARNVRKALRPDGFLLMLEMTRTPYWVDLIFGLFEGWWLFDDGRRHALTHESRWQTDLQAVGYGHVDWTDGERPESDIEKLILAAASSSSRCERLKNSSTLGYQTKRGASADCAVREQVVAKYVRDLTHGFGEAIERDAALSLSPTLATTNIAQPVPRTICVLITGATGGLGAHLVAEAALRTDVTRVVCLNRRGRQDARERQEHALRKKGIELPPKAMAKVDVLEADLSQPKLGLADETYRSVLESVTHIVHNAWLMHSKWPVKRFEPQLRIMAHMLGLARDISIRRPPGCLVSFEFVSSIATVGHHPLWTGKPVVPEERVPIESVLPTGYGDAKYICERMLDATLHRYPDRFRAAAVRLGQIAGSRTNGHWNPREHVSFLIKSSQTLGALPALPGSMGWTPADDVAGTLIDIVTQPDEVVLHPIYQVENPIRQSWLDTLTVLADALGIPRGEEGVIPLEQWVQRVRDWPRSNDNWPEGANPAYMLADFLADNFIRMSCGGLLLGTAKAREHSPTLSRLGPVSESLTRLFVRGWQDMGFLA</sequence>
<feature type="region of interest" description="N-terminal hotdog fold" evidence="6">
    <location>
        <begin position="1350"/>
        <end position="1489"/>
    </location>
</feature>
<evidence type="ECO:0000259" key="8">
    <source>
        <dbReference type="PROSITE" id="PS52004"/>
    </source>
</evidence>
<feature type="region of interest" description="C-terminal hotdog fold" evidence="6">
    <location>
        <begin position="1517"/>
        <end position="1669"/>
    </location>
</feature>
<dbReference type="GO" id="GO:0044550">
    <property type="term" value="P:secondary metabolite biosynthetic process"/>
    <property type="evidence" value="ECO:0007669"/>
    <property type="project" value="UniProtKB-ARBA"/>
</dbReference>
<dbReference type="Gene3D" id="3.40.47.10">
    <property type="match status" value="1"/>
</dbReference>
<dbReference type="InterPro" id="IPR029063">
    <property type="entry name" value="SAM-dependent_MTases_sf"/>
</dbReference>
<evidence type="ECO:0000313" key="10">
    <source>
        <dbReference type="EMBL" id="POR33732.1"/>
    </source>
</evidence>
<evidence type="ECO:0000256" key="3">
    <source>
        <dbReference type="ARBA" id="ARBA00022679"/>
    </source>
</evidence>
<dbReference type="Pfam" id="PF02801">
    <property type="entry name" value="Ketoacyl-synt_C"/>
    <property type="match status" value="1"/>
</dbReference>
<dbReference type="InterPro" id="IPR020806">
    <property type="entry name" value="PKS_PP-bd"/>
</dbReference>
<dbReference type="SUPFAM" id="SSF53335">
    <property type="entry name" value="S-adenosyl-L-methionine-dependent methyltransferases"/>
    <property type="match status" value="1"/>
</dbReference>
<feature type="domain" description="Ketosynthase family 3 (KS3)" evidence="8">
    <location>
        <begin position="417"/>
        <end position="842"/>
    </location>
</feature>
<evidence type="ECO:0000259" key="7">
    <source>
        <dbReference type="PROSITE" id="PS50075"/>
    </source>
</evidence>
<gene>
    <name evidence="10" type="ORF">TPAR_06058</name>
</gene>
<feature type="domain" description="Carrier" evidence="7">
    <location>
        <begin position="1739"/>
        <end position="1813"/>
    </location>
</feature>
<dbReference type="PROSITE" id="PS00012">
    <property type="entry name" value="PHOSPHOPANTETHEINE"/>
    <property type="match status" value="1"/>
</dbReference>
<accession>A0A2S4KU70</accession>
<dbReference type="GO" id="GO:0031177">
    <property type="term" value="F:phosphopantetheine binding"/>
    <property type="evidence" value="ECO:0007669"/>
    <property type="project" value="InterPro"/>
</dbReference>
<dbReference type="PANTHER" id="PTHR45681">
    <property type="entry name" value="POLYKETIDE SYNTHASE 44-RELATED"/>
    <property type="match status" value="1"/>
</dbReference>
<dbReference type="Pfam" id="PF00550">
    <property type="entry name" value="PP-binding"/>
    <property type="match status" value="1"/>
</dbReference>
<evidence type="ECO:0000256" key="1">
    <source>
        <dbReference type="ARBA" id="ARBA00022450"/>
    </source>
</evidence>
<dbReference type="InterPro" id="IPR001227">
    <property type="entry name" value="Ac_transferase_dom_sf"/>
</dbReference>
<dbReference type="InterPro" id="IPR020841">
    <property type="entry name" value="PKS_Beta-ketoAc_synthase_dom"/>
</dbReference>
<keyword evidence="5" id="KW-0012">Acyltransferase</keyword>
<dbReference type="SMART" id="SM00825">
    <property type="entry name" value="PKS_KS"/>
    <property type="match status" value="1"/>
</dbReference>
<dbReference type="Gene3D" id="3.10.129.110">
    <property type="entry name" value="Polyketide synthase dehydratase"/>
    <property type="match status" value="1"/>
</dbReference>
<dbReference type="CDD" id="cd02440">
    <property type="entry name" value="AdoMet_MTases"/>
    <property type="match status" value="1"/>
</dbReference>
<evidence type="ECO:0000259" key="9">
    <source>
        <dbReference type="PROSITE" id="PS52019"/>
    </source>
</evidence>
<dbReference type="SMART" id="SM00827">
    <property type="entry name" value="PKS_AT"/>
    <property type="match status" value="1"/>
</dbReference>
<dbReference type="Gene3D" id="3.40.50.720">
    <property type="entry name" value="NAD(P)-binding Rossmann-like Domain"/>
    <property type="match status" value="1"/>
</dbReference>
<dbReference type="Gene3D" id="1.10.1200.10">
    <property type="entry name" value="ACP-like"/>
    <property type="match status" value="1"/>
</dbReference>
<evidence type="ECO:0000256" key="2">
    <source>
        <dbReference type="ARBA" id="ARBA00022553"/>
    </source>
</evidence>
<dbReference type="InterPro" id="IPR014030">
    <property type="entry name" value="Ketoacyl_synth_N"/>
</dbReference>
<dbReference type="Pfam" id="PF07993">
    <property type="entry name" value="NAD_binding_4"/>
    <property type="match status" value="1"/>
</dbReference>
<keyword evidence="4" id="KW-0511">Multifunctional enzyme</keyword>
<dbReference type="InterPro" id="IPR009081">
    <property type="entry name" value="PP-bd_ACP"/>
</dbReference>
<dbReference type="SUPFAM" id="SSF53901">
    <property type="entry name" value="Thiolase-like"/>
    <property type="match status" value="1"/>
</dbReference>
<dbReference type="PROSITE" id="PS52004">
    <property type="entry name" value="KS3_2"/>
    <property type="match status" value="1"/>
</dbReference>
<reference evidence="10 11" key="1">
    <citation type="submission" date="2018-01" db="EMBL/GenBank/DDBJ databases">
        <title>Harnessing the power of phylogenomics to disentangle the directionality and signatures of interkingdom host jumping in the parasitic fungal genus Tolypocladium.</title>
        <authorList>
            <person name="Quandt C.A."/>
            <person name="Patterson W."/>
            <person name="Spatafora J.W."/>
        </authorList>
    </citation>
    <scope>NUCLEOTIDE SEQUENCE [LARGE SCALE GENOMIC DNA]</scope>
    <source>
        <strain evidence="10 11">NRBC 100945</strain>
    </source>
</reference>
<dbReference type="InterPro" id="IPR016035">
    <property type="entry name" value="Acyl_Trfase/lysoPLipase"/>
</dbReference>
<dbReference type="CDD" id="cd00833">
    <property type="entry name" value="PKS"/>
    <property type="match status" value="1"/>
</dbReference>
<dbReference type="InterPro" id="IPR006162">
    <property type="entry name" value="Ppantetheine_attach_site"/>
</dbReference>
<feature type="domain" description="PKS/mFAS DH" evidence="9">
    <location>
        <begin position="1350"/>
        <end position="1669"/>
    </location>
</feature>
<dbReference type="OrthoDB" id="329835at2759"/>
<dbReference type="SUPFAM" id="SSF52151">
    <property type="entry name" value="FabD/lysophospholipase-like"/>
    <property type="match status" value="1"/>
</dbReference>
<dbReference type="Gene3D" id="3.40.50.150">
    <property type="entry name" value="Vaccinia Virus protein VP39"/>
    <property type="match status" value="1"/>
</dbReference>
<proteinExistence type="predicted"/>
<evidence type="ECO:0000256" key="5">
    <source>
        <dbReference type="ARBA" id="ARBA00023315"/>
    </source>
</evidence>
<dbReference type="InterPro" id="IPR050444">
    <property type="entry name" value="Polyketide_Synthase"/>
</dbReference>
<evidence type="ECO:0000313" key="11">
    <source>
        <dbReference type="Proteomes" id="UP000237481"/>
    </source>
</evidence>
<feature type="active site" description="Proton donor; for dehydratase activity" evidence="6">
    <location>
        <position position="1576"/>
    </location>
</feature>
<dbReference type="EMBL" id="PKSG01000656">
    <property type="protein sequence ID" value="POR33732.1"/>
    <property type="molecule type" value="Genomic_DNA"/>
</dbReference>
<keyword evidence="11" id="KW-1185">Reference proteome</keyword>
<evidence type="ECO:0000256" key="4">
    <source>
        <dbReference type="ARBA" id="ARBA00023268"/>
    </source>
</evidence>
<dbReference type="InterPro" id="IPR032088">
    <property type="entry name" value="SAT"/>
</dbReference>
<dbReference type="GO" id="GO:0016746">
    <property type="term" value="F:acyltransferase activity"/>
    <property type="evidence" value="ECO:0007669"/>
    <property type="project" value="UniProtKB-KW"/>
</dbReference>
<keyword evidence="3" id="KW-0808">Transferase</keyword>
<dbReference type="InterPro" id="IPR041068">
    <property type="entry name" value="HTH_51"/>
</dbReference>
<organism evidence="10 11">
    <name type="scientific">Tolypocladium paradoxum</name>
    <dbReference type="NCBI Taxonomy" id="94208"/>
    <lineage>
        <taxon>Eukaryota</taxon>
        <taxon>Fungi</taxon>
        <taxon>Dikarya</taxon>
        <taxon>Ascomycota</taxon>
        <taxon>Pezizomycotina</taxon>
        <taxon>Sordariomycetes</taxon>
        <taxon>Hypocreomycetidae</taxon>
        <taxon>Hypocreales</taxon>
        <taxon>Ophiocordycipitaceae</taxon>
        <taxon>Tolypocladium</taxon>
    </lineage>
</organism>
<dbReference type="Gene3D" id="3.40.366.10">
    <property type="entry name" value="Malonyl-Coenzyme A Acyl Carrier Protein, domain 2"/>
    <property type="match status" value="2"/>
</dbReference>
<dbReference type="SMART" id="SM00823">
    <property type="entry name" value="PKS_PP"/>
    <property type="match status" value="1"/>
</dbReference>
<dbReference type="PROSITE" id="PS52019">
    <property type="entry name" value="PKS_MFAS_DH"/>
    <property type="match status" value="1"/>
</dbReference>
<dbReference type="InterPro" id="IPR042104">
    <property type="entry name" value="PKS_dehydratase_sf"/>
</dbReference>
<dbReference type="Gene3D" id="3.30.70.3290">
    <property type="match status" value="1"/>
</dbReference>
<dbReference type="InterPro" id="IPR014031">
    <property type="entry name" value="Ketoacyl_synth_C"/>
</dbReference>
<evidence type="ECO:0000256" key="6">
    <source>
        <dbReference type="PROSITE-ProRule" id="PRU01363"/>
    </source>
</evidence>
<dbReference type="InterPro" id="IPR036736">
    <property type="entry name" value="ACP-like_sf"/>
</dbReference>
<dbReference type="InterPro" id="IPR016036">
    <property type="entry name" value="Malonyl_transacylase_ACP-bd"/>
</dbReference>
<dbReference type="Pfam" id="PF16073">
    <property type="entry name" value="SAT"/>
    <property type="match status" value="1"/>
</dbReference>
<dbReference type="SUPFAM" id="SSF51735">
    <property type="entry name" value="NAD(P)-binding Rossmann-fold domains"/>
    <property type="match status" value="1"/>
</dbReference>
<name>A0A2S4KU70_9HYPO</name>
<feature type="active site" description="Proton acceptor; for dehydratase activity" evidence="6">
    <location>
        <position position="1385"/>
    </location>
</feature>
<dbReference type="SUPFAM" id="SSF47336">
    <property type="entry name" value="ACP-like"/>
    <property type="match status" value="1"/>
</dbReference>
<dbReference type="Pfam" id="PF00109">
    <property type="entry name" value="ketoacyl-synt"/>
    <property type="match status" value="1"/>
</dbReference>
<dbReference type="Pfam" id="PF18558">
    <property type="entry name" value="HTH_51"/>
    <property type="match status" value="1"/>
</dbReference>
<keyword evidence="1" id="KW-0596">Phosphopantetheine</keyword>
<dbReference type="InterPro" id="IPR049900">
    <property type="entry name" value="PKS_mFAS_DH"/>
</dbReference>
<keyword evidence="2" id="KW-0597">Phosphoprotein</keyword>
<protein>
    <submittedName>
        <fullName evidence="10">Polyketide synthase</fullName>
    </submittedName>
</protein>
<dbReference type="InterPro" id="IPR036291">
    <property type="entry name" value="NAD(P)-bd_dom_sf"/>
</dbReference>
<dbReference type="SUPFAM" id="SSF55048">
    <property type="entry name" value="Probable ACP-binding domain of malonyl-CoA ACP transacylase"/>
    <property type="match status" value="1"/>
</dbReference>
<dbReference type="InterPro" id="IPR013217">
    <property type="entry name" value="Methyltransf_12"/>
</dbReference>
<dbReference type="STRING" id="94208.A0A2S4KU70"/>
<dbReference type="PROSITE" id="PS50075">
    <property type="entry name" value="CARRIER"/>
    <property type="match status" value="1"/>
</dbReference>
<dbReference type="Pfam" id="PF08242">
    <property type="entry name" value="Methyltransf_12"/>
    <property type="match status" value="1"/>
</dbReference>
<dbReference type="PANTHER" id="PTHR45681:SF6">
    <property type="entry name" value="POLYKETIDE SYNTHASE 37"/>
    <property type="match status" value="1"/>
</dbReference>
<dbReference type="InterPro" id="IPR013120">
    <property type="entry name" value="FAR_NAD-bd"/>
</dbReference>
<dbReference type="InterPro" id="IPR014043">
    <property type="entry name" value="Acyl_transferase_dom"/>
</dbReference>